<keyword evidence="2" id="KW-0732">Signal</keyword>
<organism evidence="3 4">
    <name type="scientific">Immersiella caudata</name>
    <dbReference type="NCBI Taxonomy" id="314043"/>
    <lineage>
        <taxon>Eukaryota</taxon>
        <taxon>Fungi</taxon>
        <taxon>Dikarya</taxon>
        <taxon>Ascomycota</taxon>
        <taxon>Pezizomycotina</taxon>
        <taxon>Sordariomycetes</taxon>
        <taxon>Sordariomycetidae</taxon>
        <taxon>Sordariales</taxon>
        <taxon>Lasiosphaeriaceae</taxon>
        <taxon>Immersiella</taxon>
    </lineage>
</organism>
<feature type="chain" id="PRO_5041408646" evidence="2">
    <location>
        <begin position="19"/>
        <end position="114"/>
    </location>
</feature>
<evidence type="ECO:0000256" key="1">
    <source>
        <dbReference type="SAM" id="MobiDB-lite"/>
    </source>
</evidence>
<keyword evidence="4" id="KW-1185">Reference proteome</keyword>
<feature type="region of interest" description="Disordered" evidence="1">
    <location>
        <begin position="71"/>
        <end position="91"/>
    </location>
</feature>
<protein>
    <submittedName>
        <fullName evidence="3">Uncharacterized protein</fullName>
    </submittedName>
</protein>
<name>A0AA40BU09_9PEZI</name>
<accession>A0AA40BU09</accession>
<dbReference type="EMBL" id="JAULSU010000006">
    <property type="protein sequence ID" value="KAK0613626.1"/>
    <property type="molecule type" value="Genomic_DNA"/>
</dbReference>
<comment type="caution">
    <text evidence="3">The sequence shown here is derived from an EMBL/GenBank/DDBJ whole genome shotgun (WGS) entry which is preliminary data.</text>
</comment>
<evidence type="ECO:0000256" key="2">
    <source>
        <dbReference type="SAM" id="SignalP"/>
    </source>
</evidence>
<feature type="signal peptide" evidence="2">
    <location>
        <begin position="1"/>
        <end position="18"/>
    </location>
</feature>
<evidence type="ECO:0000313" key="4">
    <source>
        <dbReference type="Proteomes" id="UP001175000"/>
    </source>
</evidence>
<sequence>MQIKATLILSTLAVFVAADKTSTDYCYDETTSGTVVYPTLYPTTIHPGKPTGGHGYNATYTGGSKTSLYTSAKPTTPVAPTTPGSTPPAATAGASKSEFAMAVLGLGLAAGLII</sequence>
<proteinExistence type="predicted"/>
<reference evidence="3" key="1">
    <citation type="submission" date="2023-06" db="EMBL/GenBank/DDBJ databases">
        <title>Genome-scale phylogeny and comparative genomics of the fungal order Sordariales.</title>
        <authorList>
            <consortium name="Lawrence Berkeley National Laboratory"/>
            <person name="Hensen N."/>
            <person name="Bonometti L."/>
            <person name="Westerberg I."/>
            <person name="Brannstrom I.O."/>
            <person name="Guillou S."/>
            <person name="Cros-Aarteil S."/>
            <person name="Calhoun S."/>
            <person name="Haridas S."/>
            <person name="Kuo A."/>
            <person name="Mondo S."/>
            <person name="Pangilinan J."/>
            <person name="Riley R."/>
            <person name="Labutti K."/>
            <person name="Andreopoulos B."/>
            <person name="Lipzen A."/>
            <person name="Chen C."/>
            <person name="Yanf M."/>
            <person name="Daum C."/>
            <person name="Ng V."/>
            <person name="Clum A."/>
            <person name="Steindorff A."/>
            <person name="Ohm R."/>
            <person name="Martin F."/>
            <person name="Silar P."/>
            <person name="Natvig D."/>
            <person name="Lalanne C."/>
            <person name="Gautier V."/>
            <person name="Ament-Velasquez S.L."/>
            <person name="Kruys A."/>
            <person name="Hutchinson M.I."/>
            <person name="Powell A.J."/>
            <person name="Barry K."/>
            <person name="Miller A.N."/>
            <person name="Grigoriev I.V."/>
            <person name="Debuchy R."/>
            <person name="Gladieux P."/>
            <person name="Thoren M.H."/>
            <person name="Johannesson H."/>
        </authorList>
    </citation>
    <scope>NUCLEOTIDE SEQUENCE</scope>
    <source>
        <strain evidence="3">CBS 606.72</strain>
    </source>
</reference>
<dbReference type="Proteomes" id="UP001175000">
    <property type="component" value="Unassembled WGS sequence"/>
</dbReference>
<evidence type="ECO:0000313" key="3">
    <source>
        <dbReference type="EMBL" id="KAK0613626.1"/>
    </source>
</evidence>
<gene>
    <name evidence="3" type="ORF">B0T14DRAFT_499075</name>
</gene>
<dbReference type="AlphaFoldDB" id="A0AA40BU09"/>